<evidence type="ECO:0000256" key="1">
    <source>
        <dbReference type="ARBA" id="ARBA00010617"/>
    </source>
</evidence>
<dbReference type="HOGENOM" id="CLU_001570_5_1_3"/>
<dbReference type="Proteomes" id="UP000001203">
    <property type="component" value="Chromosome circular"/>
</dbReference>
<keyword evidence="5 7" id="KW-0408">Iron</keyword>
<accession>B1WQC4</accession>
<keyword evidence="9" id="KW-1185">Reference proteome</keyword>
<dbReference type="KEGG" id="cyt:cce_0695"/>
<evidence type="ECO:0000256" key="2">
    <source>
        <dbReference type="ARBA" id="ARBA00022617"/>
    </source>
</evidence>
<dbReference type="InterPro" id="IPR001128">
    <property type="entry name" value="Cyt_P450"/>
</dbReference>
<keyword evidence="3 7" id="KW-0479">Metal-binding</keyword>
<dbReference type="GO" id="GO:0016705">
    <property type="term" value="F:oxidoreductase activity, acting on paired donors, with incorporation or reduction of molecular oxygen"/>
    <property type="evidence" value="ECO:0007669"/>
    <property type="project" value="InterPro"/>
</dbReference>
<comment type="cofactor">
    <cofactor evidence="7">
        <name>heme</name>
        <dbReference type="ChEBI" id="CHEBI:30413"/>
    </cofactor>
</comment>
<evidence type="ECO:0000256" key="7">
    <source>
        <dbReference type="PIRSR" id="PIRSR602401-1"/>
    </source>
</evidence>
<dbReference type="PANTHER" id="PTHR24291:SF50">
    <property type="entry name" value="BIFUNCTIONAL ALBAFLAVENONE MONOOXYGENASE_TERPENE SYNTHASE"/>
    <property type="match status" value="1"/>
</dbReference>
<organism evidence="8 9">
    <name type="scientific">Crocosphaera subtropica (strain ATCC 51142 / BH68)</name>
    <name type="common">Cyanothece sp. (strain ATCC 51142)</name>
    <dbReference type="NCBI Taxonomy" id="43989"/>
    <lineage>
        <taxon>Bacteria</taxon>
        <taxon>Bacillati</taxon>
        <taxon>Cyanobacteriota</taxon>
        <taxon>Cyanophyceae</taxon>
        <taxon>Oscillatoriophycideae</taxon>
        <taxon>Chroococcales</taxon>
        <taxon>Aphanothecaceae</taxon>
        <taxon>Crocosphaera</taxon>
        <taxon>Crocosphaera subtropica</taxon>
    </lineage>
</organism>
<sequence>MTSTVTHTSTPNYSYPSGFKTYGIKNSLRLIFQPLQVLEENRNDYGDIYFSPEFGGFPPFIIIGNSQGVEALFNINPDLLDTSSSNALLKPLLGDRSLIQLDGDQHQKRRKLLMPSFHGQRLQSYGNIITDITQNILNHWSKSQTFPMRKITQEISLKVILRAVFGLNLGERYQDLGRSFTDFLDLFNSPLHTMTLFYPSLQKDWGKWTPWGQFQAYKRDVYHRLEQEIRQHQQGSDSEDILSLLLSTVDEEGNHLSQEEIMDELVTLLFAGHETTASTLAWAFYWIHSQPEVYQNLMAELDSININSDPMMIAKLPYLSAVVSESLRIYPSVLFTFGRKLKTDLHFLDYYLPKETAIIPCIYLLHHHLDIYPNSKQFQPERFLERQFSPYEFIPFGGSNRRCLGYALALYEMKLVLATVLKQVKLALVNNKEILPIRRGFTMSPAGGVKMRVIQHY</sequence>
<dbReference type="RefSeq" id="WP_009545938.1">
    <property type="nucleotide sequence ID" value="NC_010546.1"/>
</dbReference>
<dbReference type="InterPro" id="IPR002401">
    <property type="entry name" value="Cyt_P450_E_grp-I"/>
</dbReference>
<evidence type="ECO:0000256" key="4">
    <source>
        <dbReference type="ARBA" id="ARBA00023002"/>
    </source>
</evidence>
<keyword evidence="6" id="KW-0503">Monooxygenase</keyword>
<proteinExistence type="inferred from homology"/>
<dbReference type="CDD" id="cd11053">
    <property type="entry name" value="CYP110-like"/>
    <property type="match status" value="1"/>
</dbReference>
<dbReference type="eggNOG" id="COG2124">
    <property type="taxonomic scope" value="Bacteria"/>
</dbReference>
<dbReference type="InterPro" id="IPR036396">
    <property type="entry name" value="Cyt_P450_sf"/>
</dbReference>
<dbReference type="Gene3D" id="1.10.630.10">
    <property type="entry name" value="Cytochrome P450"/>
    <property type="match status" value="1"/>
</dbReference>
<dbReference type="PANTHER" id="PTHR24291">
    <property type="entry name" value="CYTOCHROME P450 FAMILY 4"/>
    <property type="match status" value="1"/>
</dbReference>
<dbReference type="SUPFAM" id="SSF48264">
    <property type="entry name" value="Cytochrome P450"/>
    <property type="match status" value="1"/>
</dbReference>
<evidence type="ECO:0000313" key="8">
    <source>
        <dbReference type="EMBL" id="ACB50046.1"/>
    </source>
</evidence>
<feature type="binding site" description="axial binding residue" evidence="7">
    <location>
        <position position="403"/>
    </location>
    <ligand>
        <name>heme</name>
        <dbReference type="ChEBI" id="CHEBI:30413"/>
    </ligand>
    <ligandPart>
        <name>Fe</name>
        <dbReference type="ChEBI" id="CHEBI:18248"/>
    </ligandPart>
</feature>
<keyword evidence="2 7" id="KW-0349">Heme</keyword>
<reference evidence="8 9" key="1">
    <citation type="journal article" date="2008" name="Proc. Natl. Acad. Sci. U.S.A.">
        <title>The genome of Cyanothece 51142, a unicellular diazotrophic cyanobacterium important in the marine nitrogen cycle.</title>
        <authorList>
            <person name="Welsh E.A."/>
            <person name="Liberton M."/>
            <person name="Stoeckel J."/>
            <person name="Loh T."/>
            <person name="Elvitigala T."/>
            <person name="Wang C."/>
            <person name="Wollam A."/>
            <person name="Fulton R.S."/>
            <person name="Clifton S.W."/>
            <person name="Jacobs J.M."/>
            <person name="Aurora R."/>
            <person name="Ghosh B.K."/>
            <person name="Sherman L.A."/>
            <person name="Smith R.D."/>
            <person name="Wilson R.K."/>
            <person name="Pakrasi H.B."/>
        </authorList>
    </citation>
    <scope>NUCLEOTIDE SEQUENCE [LARGE SCALE GENOMIC DNA]</scope>
    <source>
        <strain evidence="9">ATCC 51142 / BH68</strain>
    </source>
</reference>
<evidence type="ECO:0000256" key="6">
    <source>
        <dbReference type="ARBA" id="ARBA00023033"/>
    </source>
</evidence>
<evidence type="ECO:0000256" key="5">
    <source>
        <dbReference type="ARBA" id="ARBA00023004"/>
    </source>
</evidence>
<name>B1WQC4_CROS5</name>
<dbReference type="PRINTS" id="PR00385">
    <property type="entry name" value="P450"/>
</dbReference>
<gene>
    <name evidence="8" type="ordered locus">cce_0695</name>
</gene>
<dbReference type="InterPro" id="IPR050196">
    <property type="entry name" value="Cytochrome_P450_Monoox"/>
</dbReference>
<dbReference type="GO" id="GO:0005506">
    <property type="term" value="F:iron ion binding"/>
    <property type="evidence" value="ECO:0007669"/>
    <property type="project" value="InterPro"/>
</dbReference>
<evidence type="ECO:0000313" key="9">
    <source>
        <dbReference type="Proteomes" id="UP000001203"/>
    </source>
</evidence>
<dbReference type="OrthoDB" id="446280at2"/>
<comment type="similarity">
    <text evidence="1">Belongs to the cytochrome P450 family.</text>
</comment>
<dbReference type="AlphaFoldDB" id="B1WQC4"/>
<keyword evidence="4" id="KW-0560">Oxidoreductase</keyword>
<dbReference type="PRINTS" id="PR00463">
    <property type="entry name" value="EP450I"/>
</dbReference>
<evidence type="ECO:0000256" key="3">
    <source>
        <dbReference type="ARBA" id="ARBA00022723"/>
    </source>
</evidence>
<dbReference type="STRING" id="43989.cce_0695"/>
<dbReference type="GO" id="GO:0004497">
    <property type="term" value="F:monooxygenase activity"/>
    <property type="evidence" value="ECO:0007669"/>
    <property type="project" value="UniProtKB-KW"/>
</dbReference>
<dbReference type="GO" id="GO:0020037">
    <property type="term" value="F:heme binding"/>
    <property type="evidence" value="ECO:0007669"/>
    <property type="project" value="InterPro"/>
</dbReference>
<dbReference type="Pfam" id="PF00067">
    <property type="entry name" value="p450"/>
    <property type="match status" value="1"/>
</dbReference>
<protein>
    <submittedName>
        <fullName evidence="8">Cytochrome P450</fullName>
    </submittedName>
</protein>
<dbReference type="EMBL" id="CP000806">
    <property type="protein sequence ID" value="ACB50046.1"/>
    <property type="molecule type" value="Genomic_DNA"/>
</dbReference>